<comment type="caution">
    <text evidence="1">The sequence shown here is derived from an EMBL/GenBank/DDBJ whole genome shotgun (WGS) entry which is preliminary data.</text>
</comment>
<name>A0A645ELX8_9ZZZZ</name>
<dbReference type="AlphaFoldDB" id="A0A645ELX8"/>
<protein>
    <submittedName>
        <fullName evidence="1">Uncharacterized protein</fullName>
    </submittedName>
</protein>
<dbReference type="EMBL" id="VSSQ01048400">
    <property type="protein sequence ID" value="MPN02446.1"/>
    <property type="molecule type" value="Genomic_DNA"/>
</dbReference>
<gene>
    <name evidence="1" type="ORF">SDC9_149662</name>
</gene>
<accession>A0A645ELX8</accession>
<reference evidence="1" key="1">
    <citation type="submission" date="2019-08" db="EMBL/GenBank/DDBJ databases">
        <authorList>
            <person name="Kucharzyk K."/>
            <person name="Murdoch R.W."/>
            <person name="Higgins S."/>
            <person name="Loffler F."/>
        </authorList>
    </citation>
    <scope>NUCLEOTIDE SEQUENCE</scope>
</reference>
<organism evidence="1">
    <name type="scientific">bioreactor metagenome</name>
    <dbReference type="NCBI Taxonomy" id="1076179"/>
    <lineage>
        <taxon>unclassified sequences</taxon>
        <taxon>metagenomes</taxon>
        <taxon>ecological metagenomes</taxon>
    </lineage>
</organism>
<sequence length="144" mass="16821">MNDLHTLLPEDPFQIEILYVQRLSHFTRTVVLYPWATQSETTIGNIELMAISPGITLRHFRPFIFHISRPEIRFDESGDGTILHKGGEHFHRKSKIRRDACHVRLGAGRLHTKHIGALYRLCIYRRNAYPHTGGNYQRIFILFS</sequence>
<proteinExistence type="predicted"/>
<evidence type="ECO:0000313" key="1">
    <source>
        <dbReference type="EMBL" id="MPN02446.1"/>
    </source>
</evidence>